<protein>
    <submittedName>
        <fullName evidence="2">Uncharacterized protein</fullName>
    </submittedName>
</protein>
<feature type="transmembrane region" description="Helical" evidence="1">
    <location>
        <begin position="12"/>
        <end position="41"/>
    </location>
</feature>
<sequence>APRGTRVVLSTAWWTVLALGVAPALGTGPVLAAAGAGYLLLIEGAGRAPGSRERATQVFPAAGLLVACVFSLPEAAWSAGLLGVVGLWALLRRRRPWPDPGSRPVLGTVGGVAPVLALMALARATDPATAVAVAVVCIAAATLLVAPSRLPRAGRYGVLWWRTAMVLVTLGAFQAWVLAPSSHRVLLVAALAGV</sequence>
<feature type="transmembrane region" description="Helical" evidence="1">
    <location>
        <begin position="128"/>
        <end position="147"/>
    </location>
</feature>
<name>A0A0A0BMN0_9CELL</name>
<proteinExistence type="predicted"/>
<dbReference type="Proteomes" id="UP000054314">
    <property type="component" value="Unassembled WGS sequence"/>
</dbReference>
<feature type="transmembrane region" description="Helical" evidence="1">
    <location>
        <begin position="61"/>
        <end position="91"/>
    </location>
</feature>
<organism evidence="2 3">
    <name type="scientific">Cellulomonas bogoriensis 69B4 = DSM 16987</name>
    <dbReference type="NCBI Taxonomy" id="1386082"/>
    <lineage>
        <taxon>Bacteria</taxon>
        <taxon>Bacillati</taxon>
        <taxon>Actinomycetota</taxon>
        <taxon>Actinomycetes</taxon>
        <taxon>Micrococcales</taxon>
        <taxon>Cellulomonadaceae</taxon>
        <taxon>Cellulomonas</taxon>
    </lineage>
</organism>
<dbReference type="EMBL" id="AXCZ01000432">
    <property type="protein sequence ID" value="KGM08319.1"/>
    <property type="molecule type" value="Genomic_DNA"/>
</dbReference>
<gene>
    <name evidence="2" type="ORF">N869_12925</name>
</gene>
<evidence type="ECO:0000313" key="2">
    <source>
        <dbReference type="EMBL" id="KGM08319.1"/>
    </source>
</evidence>
<dbReference type="AlphaFoldDB" id="A0A0A0BMN0"/>
<keyword evidence="1" id="KW-0812">Transmembrane</keyword>
<reference evidence="2 3" key="1">
    <citation type="submission" date="2013-08" db="EMBL/GenBank/DDBJ databases">
        <title>Genome sequencing of Cellulomonas bogoriensis 69B4.</title>
        <authorList>
            <person name="Chen F."/>
            <person name="Li Y."/>
            <person name="Wang G."/>
        </authorList>
    </citation>
    <scope>NUCLEOTIDE SEQUENCE [LARGE SCALE GENOMIC DNA]</scope>
    <source>
        <strain evidence="2 3">69B4</strain>
    </source>
</reference>
<accession>A0A0A0BMN0</accession>
<keyword evidence="1" id="KW-0472">Membrane</keyword>
<feature type="non-terminal residue" evidence="2">
    <location>
        <position position="1"/>
    </location>
</feature>
<keyword evidence="3" id="KW-1185">Reference proteome</keyword>
<keyword evidence="1" id="KW-1133">Transmembrane helix</keyword>
<evidence type="ECO:0000256" key="1">
    <source>
        <dbReference type="SAM" id="Phobius"/>
    </source>
</evidence>
<feature type="transmembrane region" description="Helical" evidence="1">
    <location>
        <begin position="159"/>
        <end position="179"/>
    </location>
</feature>
<feature type="non-terminal residue" evidence="2">
    <location>
        <position position="194"/>
    </location>
</feature>
<comment type="caution">
    <text evidence="2">The sequence shown here is derived from an EMBL/GenBank/DDBJ whole genome shotgun (WGS) entry which is preliminary data.</text>
</comment>
<feature type="transmembrane region" description="Helical" evidence="1">
    <location>
        <begin position="103"/>
        <end position="122"/>
    </location>
</feature>
<evidence type="ECO:0000313" key="3">
    <source>
        <dbReference type="Proteomes" id="UP000054314"/>
    </source>
</evidence>